<reference evidence="2" key="1">
    <citation type="submission" date="2020-03" db="EMBL/GenBank/DDBJ databases">
        <title>Castanea mollissima Vanexum genome sequencing.</title>
        <authorList>
            <person name="Staton M."/>
        </authorList>
    </citation>
    <scope>NUCLEOTIDE SEQUENCE</scope>
    <source>
        <tissue evidence="2">Leaf</tissue>
    </source>
</reference>
<dbReference type="EMBL" id="JRKL02002905">
    <property type="protein sequence ID" value="KAF3957135.1"/>
    <property type="molecule type" value="Genomic_DNA"/>
</dbReference>
<protein>
    <submittedName>
        <fullName evidence="2">Uncharacterized protein</fullName>
    </submittedName>
</protein>
<evidence type="ECO:0000256" key="1">
    <source>
        <dbReference type="SAM" id="SignalP"/>
    </source>
</evidence>
<feature type="signal peptide" evidence="1">
    <location>
        <begin position="1"/>
        <end position="17"/>
    </location>
</feature>
<proteinExistence type="predicted"/>
<feature type="chain" id="PRO_5035314858" evidence="1">
    <location>
        <begin position="18"/>
        <end position="95"/>
    </location>
</feature>
<dbReference type="Proteomes" id="UP000737018">
    <property type="component" value="Unassembled WGS sequence"/>
</dbReference>
<name>A0A8J4QQJ0_9ROSI</name>
<evidence type="ECO:0000313" key="3">
    <source>
        <dbReference type="Proteomes" id="UP000737018"/>
    </source>
</evidence>
<keyword evidence="3" id="KW-1185">Reference proteome</keyword>
<organism evidence="2 3">
    <name type="scientific">Castanea mollissima</name>
    <name type="common">Chinese chestnut</name>
    <dbReference type="NCBI Taxonomy" id="60419"/>
    <lineage>
        <taxon>Eukaryota</taxon>
        <taxon>Viridiplantae</taxon>
        <taxon>Streptophyta</taxon>
        <taxon>Embryophyta</taxon>
        <taxon>Tracheophyta</taxon>
        <taxon>Spermatophyta</taxon>
        <taxon>Magnoliopsida</taxon>
        <taxon>eudicotyledons</taxon>
        <taxon>Gunneridae</taxon>
        <taxon>Pentapetalae</taxon>
        <taxon>rosids</taxon>
        <taxon>fabids</taxon>
        <taxon>Fagales</taxon>
        <taxon>Fagaceae</taxon>
        <taxon>Castanea</taxon>
    </lineage>
</organism>
<evidence type="ECO:0000313" key="2">
    <source>
        <dbReference type="EMBL" id="KAF3957135.1"/>
    </source>
</evidence>
<accession>A0A8J4QQJ0</accession>
<sequence>MLFTLLVVIERLVNSFADGVRARLLSLSSVDWSSVIYWHSNFNFSVFFFSSVGCRHVKFYAWNQPGLLMIYIFGFPELELDFPFLPFICSVIRSI</sequence>
<dbReference type="AlphaFoldDB" id="A0A8J4QQJ0"/>
<gene>
    <name evidence="2" type="ORF">CMV_017819</name>
</gene>
<comment type="caution">
    <text evidence="2">The sequence shown here is derived from an EMBL/GenBank/DDBJ whole genome shotgun (WGS) entry which is preliminary data.</text>
</comment>
<keyword evidence="1" id="KW-0732">Signal</keyword>